<keyword evidence="6" id="KW-0378">Hydrolase</keyword>
<evidence type="ECO:0000256" key="1">
    <source>
        <dbReference type="ARBA" id="ARBA00023157"/>
    </source>
</evidence>
<evidence type="ECO:0000256" key="3">
    <source>
        <dbReference type="SAM" id="MobiDB-lite"/>
    </source>
</evidence>
<dbReference type="RefSeq" id="XP_063863110.1">
    <property type="nucleotide sequence ID" value="XM_064007040.1"/>
</dbReference>
<evidence type="ECO:0000313" key="6">
    <source>
        <dbReference type="EMBL" id="ACY66494.3"/>
    </source>
</evidence>
<dbReference type="GO" id="GO:0004252">
    <property type="term" value="F:serine-type endopeptidase activity"/>
    <property type="evidence" value="ECO:0007669"/>
    <property type="project" value="InterPro"/>
</dbReference>
<evidence type="ECO:0000256" key="4">
    <source>
        <dbReference type="SAM" id="SignalP"/>
    </source>
</evidence>
<feature type="signal peptide" evidence="4">
    <location>
        <begin position="1"/>
        <end position="20"/>
    </location>
</feature>
<name>D2DST4_SCYPA</name>
<dbReference type="InterPro" id="IPR051487">
    <property type="entry name" value="Ser/Thr_Proteases_Immune/Dev"/>
</dbReference>
<dbReference type="SMART" id="SM00020">
    <property type="entry name" value="Tryp_SPc"/>
    <property type="match status" value="1"/>
</dbReference>
<dbReference type="PRINTS" id="PR00722">
    <property type="entry name" value="CHYMOTRYPSIN"/>
</dbReference>
<feature type="compositionally biased region" description="Polar residues" evidence="3">
    <location>
        <begin position="40"/>
        <end position="49"/>
    </location>
</feature>
<protein>
    <submittedName>
        <fullName evidence="6">Serine protease</fullName>
    </submittedName>
</protein>
<feature type="region of interest" description="Disordered" evidence="3">
    <location>
        <begin position="27"/>
        <end position="49"/>
    </location>
</feature>
<dbReference type="GeneID" id="135102205"/>
<proteinExistence type="evidence at transcript level"/>
<feature type="chain" id="PRO_5003030701" evidence="4">
    <location>
        <begin position="21"/>
        <end position="286"/>
    </location>
</feature>
<dbReference type="InterPro" id="IPR001254">
    <property type="entry name" value="Trypsin_dom"/>
</dbReference>
<dbReference type="RefSeq" id="XP_063863120.1">
    <property type="nucleotide sequence ID" value="XM_064007050.1"/>
</dbReference>
<dbReference type="Pfam" id="PF00089">
    <property type="entry name" value="Trypsin"/>
    <property type="match status" value="1"/>
</dbReference>
<evidence type="ECO:0000259" key="5">
    <source>
        <dbReference type="PROSITE" id="PS50240"/>
    </source>
</evidence>
<comment type="similarity">
    <text evidence="2">Belongs to the peptidase S1 family. CLIP subfamily.</text>
</comment>
<dbReference type="PROSITE" id="PS50240">
    <property type="entry name" value="TRYPSIN_DOM"/>
    <property type="match status" value="1"/>
</dbReference>
<dbReference type="Gene3D" id="2.40.10.10">
    <property type="entry name" value="Trypsin-like serine proteases"/>
    <property type="match status" value="1"/>
</dbReference>
<dbReference type="SUPFAM" id="SSF50494">
    <property type="entry name" value="Trypsin-like serine proteases"/>
    <property type="match status" value="1"/>
</dbReference>
<dbReference type="GO" id="GO:0006508">
    <property type="term" value="P:proteolysis"/>
    <property type="evidence" value="ECO:0007669"/>
    <property type="project" value="UniProtKB-KW"/>
</dbReference>
<dbReference type="EMBL" id="FJ774773">
    <property type="protein sequence ID" value="ACY66494.3"/>
    <property type="molecule type" value="mRNA"/>
</dbReference>
<dbReference type="FunFam" id="2.40.10.10:FF:000068">
    <property type="entry name" value="transmembrane protease serine 2"/>
    <property type="match status" value="1"/>
</dbReference>
<keyword evidence="4" id="KW-0732">Signal</keyword>
<dbReference type="InterPro" id="IPR009003">
    <property type="entry name" value="Peptidase_S1_PA"/>
</dbReference>
<sequence length="286" mass="31021">MSPLLLLLVGVAALIKSAHAQTDCGLPYTSQDTRVRRQAEPSQTNESAPSTLTVPALYSSCGAVVISDYFLLTAAYCVLKPDKPVNSVRLGDLDLAKEGEANSQPADYDIELIIIHPNFTDDPQTGIRYNDLALLKTKTQIQFNEAVFPFCISRTSPAVNTTVTVSGYGYVNDSHQPTHLQEGELQVMSLDDCVAEYRAKNRYNLLLSAYPDLLQGYGVVCAGHPNRGACNGDEGGPVVRKDESGRQYLEGIISFTADICGPTVLPTISTSVADNYDFITETIKYA</sequence>
<evidence type="ECO:0000256" key="2">
    <source>
        <dbReference type="ARBA" id="ARBA00024195"/>
    </source>
</evidence>
<keyword evidence="6" id="KW-0645">Protease</keyword>
<accession>D2DST4</accession>
<organism evidence="6">
    <name type="scientific">Scylla paramamosain</name>
    <name type="common">Mud crab</name>
    <dbReference type="NCBI Taxonomy" id="85552"/>
    <lineage>
        <taxon>Eukaryota</taxon>
        <taxon>Metazoa</taxon>
        <taxon>Ecdysozoa</taxon>
        <taxon>Arthropoda</taxon>
        <taxon>Crustacea</taxon>
        <taxon>Multicrustacea</taxon>
        <taxon>Malacostraca</taxon>
        <taxon>Eumalacostraca</taxon>
        <taxon>Eucarida</taxon>
        <taxon>Decapoda</taxon>
        <taxon>Pleocyemata</taxon>
        <taxon>Brachyura</taxon>
        <taxon>Eubrachyura</taxon>
        <taxon>Portunoidea</taxon>
        <taxon>Portunidae</taxon>
        <taxon>Portuninae</taxon>
        <taxon>Scylla</taxon>
    </lineage>
</organism>
<dbReference type="CDD" id="cd00190">
    <property type="entry name" value="Tryp_SPc"/>
    <property type="match status" value="1"/>
</dbReference>
<reference evidence="6" key="1">
    <citation type="submission" date="2012-02" db="EMBL/GenBank/DDBJ databases">
        <title>Construction of SSH cDNA library from hemocytes of Scylla paramamosain LPS-challenged.</title>
        <authorList>
            <person name="Wang K.J."/>
            <person name="Chen F.Y."/>
            <person name="Bo J."/>
            <person name="Ren H.L."/>
        </authorList>
    </citation>
    <scope>NUCLEOTIDE SEQUENCE</scope>
</reference>
<dbReference type="InterPro" id="IPR043504">
    <property type="entry name" value="Peptidase_S1_PA_chymotrypsin"/>
</dbReference>
<dbReference type="AlphaFoldDB" id="D2DST4"/>
<dbReference type="InterPro" id="IPR001314">
    <property type="entry name" value="Peptidase_S1A"/>
</dbReference>
<keyword evidence="1" id="KW-1015">Disulfide bond</keyword>
<dbReference type="PANTHER" id="PTHR24256">
    <property type="entry name" value="TRYPTASE-RELATED"/>
    <property type="match status" value="1"/>
</dbReference>
<feature type="domain" description="Peptidase S1" evidence="5">
    <location>
        <begin position="56"/>
        <end position="284"/>
    </location>
</feature>